<dbReference type="OrthoDB" id="4070119at2759"/>
<evidence type="ECO:0000313" key="5">
    <source>
        <dbReference type="Proteomes" id="UP000191144"/>
    </source>
</evidence>
<evidence type="ECO:0000256" key="2">
    <source>
        <dbReference type="ARBA" id="ARBA00023128"/>
    </source>
</evidence>
<name>A0A1G4K1F4_9SACH</name>
<evidence type="ECO:0000256" key="3">
    <source>
        <dbReference type="SAM" id="MobiDB-lite"/>
    </source>
</evidence>
<feature type="compositionally biased region" description="Polar residues" evidence="3">
    <location>
        <begin position="29"/>
        <end position="52"/>
    </location>
</feature>
<sequence>MFKTLHYRYRRIPRVSREHTVFIQGSRAFSSSKGSNDINRNSKTRNPIASKTSIDKAAPNGDNKGPVSNRLHRAPILVPKVGSTDHIQQDEVHTDGLFAGHKPLFLGSQSIDARTSRGGLRTIFSTLTKVKKATDGSTSEIDVRGIINDLKSEENTQEVWTNHDGVEKPVIPWDASISGMVYNDRPFKAVPRTVVDRLKPYKLIRVERKSKTAKPRAPELIKLKFHNSKINDETFLIDINQAGSRRTPKPQWSESMAKSREAYVQALTLLSQFKFIRSDQHVFKTDVNRLSMFLAKEFQKTTKLTVDTEFTGYRLPFYIYIEKTISSKILFRRLLLKRINDHTEPLLKTILSSYSNPEHGPKFEKRVRLKVKSLIEDLSEYLPSIFFSGNAVDCVSNVSPVKGFGRLHWLTYSKRRRVFWGRNIDNDFTFNIDEHYKMSRSGVRYMKHPLSLQCKTFREAFTEWEYYP</sequence>
<keyword evidence="5" id="KW-1185">Reference proteome</keyword>
<evidence type="ECO:0000313" key="4">
    <source>
        <dbReference type="EMBL" id="SCU97365.1"/>
    </source>
</evidence>
<accession>A0A1G4K1F4</accession>
<dbReference type="EMBL" id="LT598477">
    <property type="protein sequence ID" value="SCU97365.1"/>
    <property type="molecule type" value="Genomic_DNA"/>
</dbReference>
<dbReference type="Pfam" id="PF08692">
    <property type="entry name" value="Pet20"/>
    <property type="match status" value="1"/>
</dbReference>
<dbReference type="InterPro" id="IPR014804">
    <property type="entry name" value="Pet20-like"/>
</dbReference>
<protein>
    <submittedName>
        <fullName evidence="4">LAME_0F19438g1_1</fullName>
    </submittedName>
</protein>
<comment type="subcellular location">
    <subcellularLocation>
        <location evidence="1">Mitochondrion</location>
    </subcellularLocation>
</comment>
<dbReference type="GO" id="GO:0005739">
    <property type="term" value="C:mitochondrion"/>
    <property type="evidence" value="ECO:0007669"/>
    <property type="project" value="UniProtKB-SubCell"/>
</dbReference>
<feature type="region of interest" description="Disordered" evidence="3">
    <location>
        <begin position="29"/>
        <end position="71"/>
    </location>
</feature>
<reference evidence="5" key="1">
    <citation type="submission" date="2016-03" db="EMBL/GenBank/DDBJ databases">
        <authorList>
            <person name="Devillers Hugo."/>
        </authorList>
    </citation>
    <scope>NUCLEOTIDE SEQUENCE [LARGE SCALE GENOMIC DNA]</scope>
</reference>
<proteinExistence type="predicted"/>
<gene>
    <name evidence="4" type="ORF">LAME_0F19438G</name>
</gene>
<dbReference type="Proteomes" id="UP000191144">
    <property type="component" value="Chromosome F"/>
</dbReference>
<keyword evidence="2" id="KW-0496">Mitochondrion</keyword>
<evidence type="ECO:0000256" key="1">
    <source>
        <dbReference type="ARBA" id="ARBA00004173"/>
    </source>
</evidence>
<dbReference type="AlphaFoldDB" id="A0A1G4K1F4"/>
<organism evidence="4 5">
    <name type="scientific">Lachancea meyersii CBS 8951</name>
    <dbReference type="NCBI Taxonomy" id="1266667"/>
    <lineage>
        <taxon>Eukaryota</taxon>
        <taxon>Fungi</taxon>
        <taxon>Dikarya</taxon>
        <taxon>Ascomycota</taxon>
        <taxon>Saccharomycotina</taxon>
        <taxon>Saccharomycetes</taxon>
        <taxon>Saccharomycetales</taxon>
        <taxon>Saccharomycetaceae</taxon>
        <taxon>Lachancea</taxon>
    </lineage>
</organism>